<gene>
    <name evidence="6" type="ORF">D1Z90_08070</name>
</gene>
<dbReference type="PIRSF" id="PIRSF016020">
    <property type="entry name" value="PHexose_mutarotase"/>
    <property type="match status" value="1"/>
</dbReference>
<dbReference type="InterPro" id="IPR008183">
    <property type="entry name" value="Aldose_1/G6P_1-epimerase"/>
</dbReference>
<dbReference type="Proteomes" id="UP000283255">
    <property type="component" value="Unassembled WGS sequence"/>
</dbReference>
<accession>A0A418YG25</accession>
<dbReference type="PANTHER" id="PTHR11122:SF13">
    <property type="entry name" value="GLUCOSE-6-PHOSPHATE 1-EPIMERASE"/>
    <property type="match status" value="1"/>
</dbReference>
<evidence type="ECO:0000256" key="5">
    <source>
        <dbReference type="PIRSR" id="PIRSR016020-1"/>
    </source>
</evidence>
<dbReference type="AlphaFoldDB" id="A0A418YG25"/>
<evidence type="ECO:0000313" key="6">
    <source>
        <dbReference type="EMBL" id="RJG48439.1"/>
    </source>
</evidence>
<dbReference type="Pfam" id="PF01263">
    <property type="entry name" value="Aldose_epim"/>
    <property type="match status" value="1"/>
</dbReference>
<evidence type="ECO:0000256" key="1">
    <source>
        <dbReference type="ARBA" id="ARBA00001096"/>
    </source>
</evidence>
<comment type="catalytic activity">
    <reaction evidence="1">
        <text>alpha-D-glucose 6-phosphate = beta-D-glucose 6-phosphate</text>
        <dbReference type="Rhea" id="RHEA:16249"/>
        <dbReference type="ChEBI" id="CHEBI:58225"/>
        <dbReference type="ChEBI" id="CHEBI:58247"/>
        <dbReference type="EC" id="5.1.3.15"/>
    </reaction>
</comment>
<organism evidence="6 7">
    <name type="scientific">Motilimonas pumila</name>
    <dbReference type="NCBI Taxonomy" id="2303987"/>
    <lineage>
        <taxon>Bacteria</taxon>
        <taxon>Pseudomonadati</taxon>
        <taxon>Pseudomonadota</taxon>
        <taxon>Gammaproteobacteria</taxon>
        <taxon>Alteromonadales</taxon>
        <taxon>Alteromonadales genera incertae sedis</taxon>
        <taxon>Motilimonas</taxon>
    </lineage>
</organism>
<dbReference type="GO" id="GO:0005975">
    <property type="term" value="P:carbohydrate metabolic process"/>
    <property type="evidence" value="ECO:0007669"/>
    <property type="project" value="InterPro"/>
</dbReference>
<dbReference type="PANTHER" id="PTHR11122">
    <property type="entry name" value="APOSPORY-ASSOCIATED PROTEIN C-RELATED"/>
    <property type="match status" value="1"/>
</dbReference>
<dbReference type="GO" id="GO:0030246">
    <property type="term" value="F:carbohydrate binding"/>
    <property type="evidence" value="ECO:0007669"/>
    <property type="project" value="UniProtKB-UniRule"/>
</dbReference>
<feature type="active site" evidence="5">
    <location>
        <position position="273"/>
    </location>
</feature>
<dbReference type="InterPro" id="IPR011013">
    <property type="entry name" value="Gal_mutarotase_sf_dom"/>
</dbReference>
<reference evidence="6 7" key="2">
    <citation type="submission" date="2019-01" db="EMBL/GenBank/DDBJ databases">
        <title>Motilimonas pumilus sp. nov., isolated from the gut of sea cucumber (Apostichopus japonicus).</title>
        <authorList>
            <person name="Wang F.-Q."/>
            <person name="Ren L.-H."/>
            <person name="Lin Y.-W."/>
            <person name="Sun G.-H."/>
            <person name="Du Z.-J."/>
            <person name="Zhao J.-X."/>
            <person name="Liu X.-J."/>
            <person name="Liu L.-J."/>
        </authorList>
    </citation>
    <scope>NUCLEOTIDE SEQUENCE [LARGE SCALE GENOMIC DNA]</scope>
    <source>
        <strain evidence="6 7">PLHSC7-2</strain>
    </source>
</reference>
<dbReference type="EMBL" id="QZCH01000008">
    <property type="protein sequence ID" value="RJG48439.1"/>
    <property type="molecule type" value="Genomic_DNA"/>
</dbReference>
<reference evidence="6 7" key="1">
    <citation type="submission" date="2018-09" db="EMBL/GenBank/DDBJ databases">
        <authorList>
            <person name="Wang F."/>
        </authorList>
    </citation>
    <scope>NUCLEOTIDE SEQUENCE [LARGE SCALE GENOMIC DNA]</scope>
    <source>
        <strain evidence="6 7">PLHSC7-2</strain>
    </source>
</reference>
<proteinExistence type="inferred from homology"/>
<name>A0A418YG25_9GAMM</name>
<dbReference type="SUPFAM" id="SSF74650">
    <property type="entry name" value="Galactose mutarotase-like"/>
    <property type="match status" value="1"/>
</dbReference>
<dbReference type="RefSeq" id="WP_119910249.1">
    <property type="nucleotide sequence ID" value="NZ_QZCH01000008.1"/>
</dbReference>
<dbReference type="InterPro" id="IPR014718">
    <property type="entry name" value="GH-type_carb-bd"/>
</dbReference>
<keyword evidence="7" id="KW-1185">Reference proteome</keyword>
<dbReference type="GO" id="GO:0047938">
    <property type="term" value="F:glucose-6-phosphate 1-epimerase activity"/>
    <property type="evidence" value="ECO:0007669"/>
    <property type="project" value="UniProtKB-UniRule"/>
</dbReference>
<dbReference type="Gene3D" id="2.70.98.10">
    <property type="match status" value="1"/>
</dbReference>
<dbReference type="CDD" id="cd09020">
    <property type="entry name" value="D-hex-6-P-epi_like"/>
    <property type="match status" value="1"/>
</dbReference>
<dbReference type="EC" id="5.1.3.15" evidence="4"/>
<keyword evidence="3 4" id="KW-0413">Isomerase</keyword>
<evidence type="ECO:0000256" key="2">
    <source>
        <dbReference type="ARBA" id="ARBA00005866"/>
    </source>
</evidence>
<sequence>MIEHLGLTEHTRVSDTTKIMVDDQGVEFVLVENAFSQACFTLHGAHLIHFQQAAKAPLIWLSKTAIFDNKKAIRGGVPICWPWFGAAPASFGANLPSHGFARNSLWQLAETKEVDGATQISFKLTDTKASLELWPHQFELTLVATVGEAIDLRLITHNQSEKPAPYLAALHTYLNISAPEHAKVTGLGSQYLDSLAGKQQKASTGTLSIDGAIDSLYTQAEPSLTLSDQGLQREVAIHNEGNDTVVVWTPWIEGAAAMADMPDDGYQTMLCVESAITQQAVIIAPGESHTLSTRIG</sequence>
<evidence type="ECO:0000256" key="3">
    <source>
        <dbReference type="ARBA" id="ARBA00023235"/>
    </source>
</evidence>
<evidence type="ECO:0000256" key="4">
    <source>
        <dbReference type="PIRNR" id="PIRNR016020"/>
    </source>
</evidence>
<dbReference type="InterPro" id="IPR025532">
    <property type="entry name" value="G6P_1-epimerase"/>
</dbReference>
<feature type="active site" evidence="5">
    <location>
        <position position="171"/>
    </location>
</feature>
<dbReference type="OrthoDB" id="9790727at2"/>
<evidence type="ECO:0000313" key="7">
    <source>
        <dbReference type="Proteomes" id="UP000283255"/>
    </source>
</evidence>
<comment type="caution">
    <text evidence="6">The sequence shown here is derived from an EMBL/GenBank/DDBJ whole genome shotgun (WGS) entry which is preliminary data.</text>
</comment>
<protein>
    <recommendedName>
        <fullName evidence="4">Putative glucose-6-phosphate 1-epimerase</fullName>
        <ecNumber evidence="4">5.1.3.15</ecNumber>
    </recommendedName>
</protein>
<comment type="similarity">
    <text evidence="2 4">Belongs to the glucose-6-phosphate 1-epimerase family.</text>
</comment>